<dbReference type="Proteomes" id="UP000265509">
    <property type="component" value="Unassembled WGS sequence"/>
</dbReference>
<dbReference type="RefSeq" id="WP_117956901.1">
    <property type="nucleotide sequence ID" value="NZ_QRAN01000023.1"/>
</dbReference>
<evidence type="ECO:0000313" key="1">
    <source>
        <dbReference type="EMBL" id="RLQ20575.1"/>
    </source>
</evidence>
<dbReference type="AlphaFoldDB" id="A0A3L7DUX1"/>
<comment type="caution">
    <text evidence="1">The sequence shown here is derived from an EMBL/GenBank/DDBJ whole genome shotgun (WGS) entry which is preliminary data.</text>
</comment>
<gene>
    <name evidence="1" type="ORF">DWB85_16870</name>
</gene>
<evidence type="ECO:0000313" key="2">
    <source>
        <dbReference type="Proteomes" id="UP000265509"/>
    </source>
</evidence>
<dbReference type="OrthoDB" id="8906365at2"/>
<dbReference type="EMBL" id="QRAN01000023">
    <property type="protein sequence ID" value="RLQ20575.1"/>
    <property type="molecule type" value="Genomic_DNA"/>
</dbReference>
<proteinExistence type="predicted"/>
<accession>A0A3L7DUX1</accession>
<organism evidence="1 2">
    <name type="scientific">Seongchinamella sediminis</name>
    <dbReference type="NCBI Taxonomy" id="2283635"/>
    <lineage>
        <taxon>Bacteria</taxon>
        <taxon>Pseudomonadati</taxon>
        <taxon>Pseudomonadota</taxon>
        <taxon>Gammaproteobacteria</taxon>
        <taxon>Cellvibrionales</taxon>
        <taxon>Halieaceae</taxon>
        <taxon>Seongchinamella</taxon>
    </lineage>
</organism>
<protein>
    <submittedName>
        <fullName evidence="1">Uncharacterized protein</fullName>
    </submittedName>
</protein>
<reference evidence="1 2" key="1">
    <citation type="submission" date="2018-07" db="EMBL/GenBank/DDBJ databases">
        <title>Halioglobus sp. genome submission.</title>
        <authorList>
            <person name="Ye M.-Q."/>
            <person name="Du Z.-J."/>
        </authorList>
    </citation>
    <scope>NUCLEOTIDE SEQUENCE [LARGE SCALE GENOMIC DNA]</scope>
    <source>
        <strain evidence="1 2">U0301</strain>
    </source>
</reference>
<sequence length="71" mass="8340">MAADSKQCSEWHFQAEDSFCARMQAQCEEIRAYQQQVMRSGERTLSLDQAAEEWIARYAESFSAQWHNHQP</sequence>
<keyword evidence="2" id="KW-1185">Reference proteome</keyword>
<name>A0A3L7DUX1_9GAMM</name>